<dbReference type="Pfam" id="PF09176">
    <property type="entry name" value="Mpt_N"/>
    <property type="match status" value="1"/>
</dbReference>
<dbReference type="OrthoDB" id="8556544at2"/>
<dbReference type="InterPro" id="IPR015259">
    <property type="entry name" value="Methyl-teptahyd_DH_N"/>
</dbReference>
<dbReference type="Pfam" id="PF01262">
    <property type="entry name" value="AlaDh_PNT_C"/>
    <property type="match status" value="1"/>
</dbReference>
<dbReference type="InterPro" id="IPR007698">
    <property type="entry name" value="AlaDH/PNT_NAD(H)-bd"/>
</dbReference>
<dbReference type="AlphaFoldDB" id="A0A2T4TXW5"/>
<dbReference type="InterPro" id="IPR037089">
    <property type="entry name" value="Methyl-teptahyd_DH_N_sf"/>
</dbReference>
<dbReference type="Gene3D" id="3.40.50.720">
    <property type="entry name" value="NAD(P)-binding Rossmann-like Domain"/>
    <property type="match status" value="1"/>
</dbReference>
<dbReference type="Gene3D" id="3.40.50.10280">
    <property type="entry name" value="Methylene-tetrahydromethanopterin dehydrogenase, N-terminal domain"/>
    <property type="match status" value="1"/>
</dbReference>
<dbReference type="SUPFAM" id="SSF51735">
    <property type="entry name" value="NAD(P)-binding Rossmann-fold domains"/>
    <property type="match status" value="1"/>
</dbReference>
<dbReference type="Proteomes" id="UP000241436">
    <property type="component" value="Unassembled WGS sequence"/>
</dbReference>
<gene>
    <name evidence="3" type="ORF">CLG94_06610</name>
</gene>
<protein>
    <submittedName>
        <fullName evidence="3">Methylenetetrahydromethanopterin dehydrogenase</fullName>
    </submittedName>
</protein>
<organism evidence="3 4">
    <name type="scientific">Candidatus Methylomirabilis limnetica</name>
    <dbReference type="NCBI Taxonomy" id="2033718"/>
    <lineage>
        <taxon>Bacteria</taxon>
        <taxon>Candidatus Methylomirabilota</taxon>
        <taxon>Candidatus Methylomirabilia</taxon>
        <taxon>Candidatus Methylomirabilales</taxon>
        <taxon>Candidatus Methylomirabilaceae</taxon>
        <taxon>Candidatus Methylomirabilis</taxon>
    </lineage>
</organism>
<reference evidence="3 4" key="1">
    <citation type="submission" date="2017-09" db="EMBL/GenBank/DDBJ databases">
        <title>Bloom of a denitrifying methanotroph, Candidatus Methylomirabilis limnetica, in a deep stratified lake.</title>
        <authorList>
            <person name="Graf J.S."/>
            <person name="Marchant H.K."/>
            <person name="Tienken D."/>
            <person name="Hach P.F."/>
            <person name="Brand A."/>
            <person name="Schubert C.J."/>
            <person name="Kuypers M.M."/>
            <person name="Milucka J."/>
        </authorList>
    </citation>
    <scope>NUCLEOTIDE SEQUENCE [LARGE SCALE GENOMIC DNA]</scope>
    <source>
        <strain evidence="3 4">Zug</strain>
    </source>
</reference>
<dbReference type="EMBL" id="NVQC01000020">
    <property type="protein sequence ID" value="PTL35962.1"/>
    <property type="molecule type" value="Genomic_DNA"/>
</dbReference>
<evidence type="ECO:0000259" key="1">
    <source>
        <dbReference type="Pfam" id="PF01262"/>
    </source>
</evidence>
<sequence>MATERKHLLYFLTTDSHPSPFDINMAYDAGFHAVIPYGDVTEELAVLLVQDIIFSRGPKGAKFSALFIGGNDMEIAERVRHAAVKSMFPPFQVSMMIDPKGSYTTAVALVAKAEKALGGLQGKLVAIPGGTGPVGTVAATLCVKLGAEVIIGSRQLSGVERLAQQLSARTGGSVKGAAMATDEEKISHLRGADVILTTGKAGIQMISEAVLKALPPGKLVADVNAVPPTGIYDLSPHDDLKEIVPGIKGIGALAVGVLKYDVEIEMLETIRTSDKCVVLDENQALEIAQRRLSV</sequence>
<dbReference type="InterPro" id="IPR036291">
    <property type="entry name" value="NAD(P)-bd_dom_sf"/>
</dbReference>
<keyword evidence="4" id="KW-1185">Reference proteome</keyword>
<feature type="domain" description="Methylene-tetrahydromethanopterin dehydrogenase N-terminal" evidence="2">
    <location>
        <begin position="20"/>
        <end position="99"/>
    </location>
</feature>
<reference evidence="4" key="2">
    <citation type="journal article" date="2018" name="Environ. Microbiol.">
        <title>Bloom of a denitrifying methanotroph, 'Candidatus Methylomirabilis limnetica', in a deep stratified lake.</title>
        <authorList>
            <person name="Graf J.S."/>
            <person name="Mayr M.J."/>
            <person name="Marchant H.K."/>
            <person name="Tienken D."/>
            <person name="Hach P.F."/>
            <person name="Brand A."/>
            <person name="Schubert C.J."/>
            <person name="Kuypers M.M."/>
            <person name="Milucka J."/>
        </authorList>
    </citation>
    <scope>NUCLEOTIDE SEQUENCE [LARGE SCALE GENOMIC DNA]</scope>
    <source>
        <strain evidence="4">Zug</strain>
    </source>
</reference>
<evidence type="ECO:0000313" key="4">
    <source>
        <dbReference type="Proteomes" id="UP000241436"/>
    </source>
</evidence>
<proteinExistence type="predicted"/>
<evidence type="ECO:0000259" key="2">
    <source>
        <dbReference type="Pfam" id="PF09176"/>
    </source>
</evidence>
<comment type="caution">
    <text evidence="3">The sequence shown here is derived from an EMBL/GenBank/DDBJ whole genome shotgun (WGS) entry which is preliminary data.</text>
</comment>
<dbReference type="InterPro" id="IPR046346">
    <property type="entry name" value="Aminoacid_DH-like_N_sf"/>
</dbReference>
<feature type="domain" description="Alanine dehydrogenase/pyridine nucleotide transhydrogenase NAD(H)-binding" evidence="1">
    <location>
        <begin position="117"/>
        <end position="240"/>
    </location>
</feature>
<dbReference type="SUPFAM" id="SSF53223">
    <property type="entry name" value="Aminoacid dehydrogenase-like, N-terminal domain"/>
    <property type="match status" value="1"/>
</dbReference>
<accession>A0A2T4TXW5</accession>
<evidence type="ECO:0000313" key="3">
    <source>
        <dbReference type="EMBL" id="PTL35962.1"/>
    </source>
</evidence>
<name>A0A2T4TXW5_9BACT</name>
<dbReference type="RefSeq" id="WP_107562084.1">
    <property type="nucleotide sequence ID" value="NZ_NVQC01000020.1"/>
</dbReference>